<reference evidence="6 7" key="1">
    <citation type="submission" date="2024-06" db="EMBL/GenBank/DDBJ databases">
        <title>The Natural Products Discovery Center: Release of the First 8490 Sequenced Strains for Exploring Actinobacteria Biosynthetic Diversity.</title>
        <authorList>
            <person name="Kalkreuter E."/>
            <person name="Kautsar S.A."/>
            <person name="Yang D."/>
            <person name="Bader C.D."/>
            <person name="Teijaro C.N."/>
            <person name="Fluegel L."/>
            <person name="Davis C.M."/>
            <person name="Simpson J.R."/>
            <person name="Lauterbach L."/>
            <person name="Steele A.D."/>
            <person name="Gui C."/>
            <person name="Meng S."/>
            <person name="Li G."/>
            <person name="Viehrig K."/>
            <person name="Ye F."/>
            <person name="Su P."/>
            <person name="Kiefer A.F."/>
            <person name="Nichols A."/>
            <person name="Cepeda A.J."/>
            <person name="Yan W."/>
            <person name="Fan B."/>
            <person name="Jiang Y."/>
            <person name="Adhikari A."/>
            <person name="Zheng C.-J."/>
            <person name="Schuster L."/>
            <person name="Cowan T.M."/>
            <person name="Smanski M.J."/>
            <person name="Chevrette M.G."/>
            <person name="De Carvalho L.P.S."/>
            <person name="Shen B."/>
        </authorList>
    </citation>
    <scope>NUCLEOTIDE SEQUENCE [LARGE SCALE GENOMIC DNA]</scope>
    <source>
        <strain evidence="6 7">NPDC000837</strain>
    </source>
</reference>
<evidence type="ECO:0000256" key="4">
    <source>
        <dbReference type="PROSITE-ProRule" id="PRU00335"/>
    </source>
</evidence>
<accession>A0ABV1V6A8</accession>
<proteinExistence type="predicted"/>
<name>A0ABV1V6A8_9ACTN</name>
<keyword evidence="3" id="KW-0804">Transcription</keyword>
<evidence type="ECO:0000256" key="1">
    <source>
        <dbReference type="ARBA" id="ARBA00023015"/>
    </source>
</evidence>
<dbReference type="Gene3D" id="1.10.357.10">
    <property type="entry name" value="Tetracycline Repressor, domain 2"/>
    <property type="match status" value="1"/>
</dbReference>
<dbReference type="RefSeq" id="WP_234377936.1">
    <property type="nucleotide sequence ID" value="NZ_JBEPBX010000069.1"/>
</dbReference>
<dbReference type="Pfam" id="PF00440">
    <property type="entry name" value="TetR_N"/>
    <property type="match status" value="1"/>
</dbReference>
<keyword evidence="1" id="KW-0805">Transcription regulation</keyword>
<dbReference type="SUPFAM" id="SSF46689">
    <property type="entry name" value="Homeodomain-like"/>
    <property type="match status" value="1"/>
</dbReference>
<keyword evidence="7" id="KW-1185">Reference proteome</keyword>
<evidence type="ECO:0000259" key="5">
    <source>
        <dbReference type="PROSITE" id="PS50977"/>
    </source>
</evidence>
<gene>
    <name evidence="6" type="ORF">ABT276_35885</name>
</gene>
<dbReference type="Proteomes" id="UP001445472">
    <property type="component" value="Unassembled WGS sequence"/>
</dbReference>
<dbReference type="InterPro" id="IPR009057">
    <property type="entry name" value="Homeodomain-like_sf"/>
</dbReference>
<dbReference type="PROSITE" id="PS50977">
    <property type="entry name" value="HTH_TETR_2"/>
    <property type="match status" value="1"/>
</dbReference>
<evidence type="ECO:0000313" key="7">
    <source>
        <dbReference type="Proteomes" id="UP001445472"/>
    </source>
</evidence>
<dbReference type="PANTHER" id="PTHR30055">
    <property type="entry name" value="HTH-TYPE TRANSCRIPTIONAL REGULATOR RUTR"/>
    <property type="match status" value="1"/>
</dbReference>
<feature type="DNA-binding region" description="H-T-H motif" evidence="4">
    <location>
        <begin position="39"/>
        <end position="58"/>
    </location>
</feature>
<dbReference type="InterPro" id="IPR050109">
    <property type="entry name" value="HTH-type_TetR-like_transc_reg"/>
</dbReference>
<dbReference type="InterPro" id="IPR001647">
    <property type="entry name" value="HTH_TetR"/>
</dbReference>
<protein>
    <submittedName>
        <fullName evidence="6">TetR/AcrR family transcriptional regulator</fullName>
    </submittedName>
</protein>
<feature type="domain" description="HTH tetR-type" evidence="5">
    <location>
        <begin position="17"/>
        <end position="76"/>
    </location>
</feature>
<dbReference type="EMBL" id="JBEPBX010000069">
    <property type="protein sequence ID" value="MER6618578.1"/>
    <property type="molecule type" value="Genomic_DNA"/>
</dbReference>
<dbReference type="PRINTS" id="PR00455">
    <property type="entry name" value="HTHTETR"/>
</dbReference>
<evidence type="ECO:0000256" key="3">
    <source>
        <dbReference type="ARBA" id="ARBA00023163"/>
    </source>
</evidence>
<organism evidence="6 7">
    <name type="scientific">Streptomyces xantholiticus</name>
    <dbReference type="NCBI Taxonomy" id="68285"/>
    <lineage>
        <taxon>Bacteria</taxon>
        <taxon>Bacillati</taxon>
        <taxon>Actinomycetota</taxon>
        <taxon>Actinomycetes</taxon>
        <taxon>Kitasatosporales</taxon>
        <taxon>Streptomycetaceae</taxon>
        <taxon>Streptomyces</taxon>
    </lineage>
</organism>
<keyword evidence="2 4" id="KW-0238">DNA-binding</keyword>
<dbReference type="PANTHER" id="PTHR30055:SF234">
    <property type="entry name" value="HTH-TYPE TRANSCRIPTIONAL REGULATOR BETI"/>
    <property type="match status" value="1"/>
</dbReference>
<comment type="caution">
    <text evidence="6">The sequence shown here is derived from an EMBL/GenBank/DDBJ whole genome shotgun (WGS) entry which is preliminary data.</text>
</comment>
<evidence type="ECO:0000256" key="2">
    <source>
        <dbReference type="ARBA" id="ARBA00023125"/>
    </source>
</evidence>
<evidence type="ECO:0000313" key="6">
    <source>
        <dbReference type="EMBL" id="MER6618578.1"/>
    </source>
</evidence>
<sequence length="215" mass="23001">MTGPTPGRRRAPSMSPELRRQMIVRSTLSLITEHGLAVTTGRIARAAAISEATIFHVFSDKDELLDACVAEAARSDDVVYELADIPLDAPVTARLVAAAGVLEAYLTRVGTVITYLEAGGHGRARRYSAAPAGGMREVREAFDSVVASLAALLGPEEESLRLPAPHIAQAFFDLLFARTRNPDYRPHHPQLVEIVQLLVHGSLAGSSQAETAGAR</sequence>